<gene>
    <name evidence="2" type="ORF">GCM10011391_38460</name>
</gene>
<feature type="domain" description="N-acetyltransferase" evidence="1">
    <location>
        <begin position="4"/>
        <end position="51"/>
    </location>
</feature>
<dbReference type="AlphaFoldDB" id="A0A8J3DZV5"/>
<dbReference type="EMBL" id="BMIR01000031">
    <property type="protein sequence ID" value="GGE55793.1"/>
    <property type="molecule type" value="Genomic_DNA"/>
</dbReference>
<organism evidence="2 3">
    <name type="scientific">Pullulanibacillus camelliae</name>
    <dbReference type="NCBI Taxonomy" id="1707096"/>
    <lineage>
        <taxon>Bacteria</taxon>
        <taxon>Bacillati</taxon>
        <taxon>Bacillota</taxon>
        <taxon>Bacilli</taxon>
        <taxon>Bacillales</taxon>
        <taxon>Sporolactobacillaceae</taxon>
        <taxon>Pullulanibacillus</taxon>
    </lineage>
</organism>
<name>A0A8J3DZV5_9BACL</name>
<dbReference type="InterPro" id="IPR016181">
    <property type="entry name" value="Acyl_CoA_acyltransferase"/>
</dbReference>
<dbReference type="GO" id="GO:0016747">
    <property type="term" value="F:acyltransferase activity, transferring groups other than amino-acyl groups"/>
    <property type="evidence" value="ECO:0007669"/>
    <property type="project" value="InterPro"/>
</dbReference>
<dbReference type="InterPro" id="IPR000182">
    <property type="entry name" value="GNAT_dom"/>
</dbReference>
<protein>
    <recommendedName>
        <fullName evidence="1">N-acetyltransferase domain-containing protein</fullName>
    </recommendedName>
</protein>
<evidence type="ECO:0000313" key="2">
    <source>
        <dbReference type="EMBL" id="GGE55793.1"/>
    </source>
</evidence>
<accession>A0A8J3DZV5</accession>
<comment type="caution">
    <text evidence="2">The sequence shown here is derived from an EMBL/GenBank/DDBJ whole genome shotgun (WGS) entry which is preliminary data.</text>
</comment>
<keyword evidence="3" id="KW-1185">Reference proteome</keyword>
<dbReference type="Pfam" id="PF00583">
    <property type="entry name" value="Acetyltransf_1"/>
    <property type="match status" value="1"/>
</dbReference>
<reference evidence="2" key="2">
    <citation type="submission" date="2020-09" db="EMBL/GenBank/DDBJ databases">
        <authorList>
            <person name="Sun Q."/>
            <person name="Zhou Y."/>
        </authorList>
    </citation>
    <scope>NUCLEOTIDE SEQUENCE</scope>
    <source>
        <strain evidence="2">CGMCC 1.15371</strain>
    </source>
</reference>
<dbReference type="Proteomes" id="UP000628775">
    <property type="component" value="Unassembled WGS sequence"/>
</dbReference>
<evidence type="ECO:0000313" key="3">
    <source>
        <dbReference type="Proteomes" id="UP000628775"/>
    </source>
</evidence>
<dbReference type="SUPFAM" id="SSF55729">
    <property type="entry name" value="Acyl-CoA N-acyltransferases (Nat)"/>
    <property type="match status" value="1"/>
</dbReference>
<dbReference type="Gene3D" id="3.40.630.30">
    <property type="match status" value="1"/>
</dbReference>
<reference evidence="2" key="1">
    <citation type="journal article" date="2014" name="Int. J. Syst. Evol. Microbiol.">
        <title>Complete genome sequence of Corynebacterium casei LMG S-19264T (=DSM 44701T), isolated from a smear-ripened cheese.</title>
        <authorList>
            <consortium name="US DOE Joint Genome Institute (JGI-PGF)"/>
            <person name="Walter F."/>
            <person name="Albersmeier A."/>
            <person name="Kalinowski J."/>
            <person name="Ruckert C."/>
        </authorList>
    </citation>
    <scope>NUCLEOTIDE SEQUENCE</scope>
    <source>
        <strain evidence="2">CGMCC 1.15371</strain>
    </source>
</reference>
<sequence>MGICDEENQLIRFLLGYTERWLDSDHFYLNEMCVTTERQSMGIGSRLINEFEISLTK</sequence>
<dbReference type="CDD" id="cd04301">
    <property type="entry name" value="NAT_SF"/>
    <property type="match status" value="1"/>
</dbReference>
<proteinExistence type="predicted"/>
<evidence type="ECO:0000259" key="1">
    <source>
        <dbReference type="Pfam" id="PF00583"/>
    </source>
</evidence>